<keyword evidence="10 16" id="KW-0401">Integrin</keyword>
<dbReference type="GeneTree" id="ENSGT00940000161532"/>
<evidence type="ECO:0000259" key="17">
    <source>
        <dbReference type="PROSITE" id="PS50234"/>
    </source>
</evidence>
<keyword evidence="4" id="KW-0479">Metal-binding</keyword>
<dbReference type="Gene3D" id="3.40.50.410">
    <property type="entry name" value="von Willebrand factor, type A domain"/>
    <property type="match status" value="1"/>
</dbReference>
<keyword evidence="14" id="KW-0325">Glycoprotein</keyword>
<dbReference type="InterPro" id="IPR013519">
    <property type="entry name" value="Int_alpha_beta-p"/>
</dbReference>
<dbReference type="Bgee" id="ENSCHIG00000023909">
    <property type="expression patterns" value="Expressed in thymus and 18 other cell types or tissues"/>
</dbReference>
<dbReference type="Pfam" id="PF01839">
    <property type="entry name" value="FG-GAP"/>
    <property type="match status" value="3"/>
</dbReference>
<evidence type="ECO:0000256" key="9">
    <source>
        <dbReference type="ARBA" id="ARBA00022989"/>
    </source>
</evidence>
<keyword evidence="19" id="KW-1185">Reference proteome</keyword>
<comment type="similarity">
    <text evidence="2 16">Belongs to the integrin alpha chain family.</text>
</comment>
<evidence type="ECO:0000313" key="19">
    <source>
        <dbReference type="Proteomes" id="UP000291000"/>
    </source>
</evidence>
<keyword evidence="13 16" id="KW-0675">Receptor</keyword>
<evidence type="ECO:0000313" key="18">
    <source>
        <dbReference type="Ensembl" id="ENSCHIP00000028480.1"/>
    </source>
</evidence>
<keyword evidence="8 16" id="KW-0130">Cell adhesion</keyword>
<evidence type="ECO:0000256" key="5">
    <source>
        <dbReference type="ARBA" id="ARBA00022729"/>
    </source>
</evidence>
<feature type="chain" id="PRO_5018818119" evidence="16">
    <location>
        <begin position="20"/>
        <end position="1123"/>
    </location>
</feature>
<feature type="repeat" description="FG-GAP" evidence="15">
    <location>
        <begin position="489"/>
        <end position="549"/>
    </location>
</feature>
<dbReference type="GO" id="GO:0005178">
    <property type="term" value="F:integrin binding"/>
    <property type="evidence" value="ECO:0007669"/>
    <property type="project" value="TreeGrafter"/>
</dbReference>
<evidence type="ECO:0000256" key="6">
    <source>
        <dbReference type="ARBA" id="ARBA00022737"/>
    </source>
</evidence>
<dbReference type="GO" id="GO:0007229">
    <property type="term" value="P:integrin-mediated signaling pathway"/>
    <property type="evidence" value="ECO:0007669"/>
    <property type="project" value="UniProtKB-KW"/>
</dbReference>
<dbReference type="Gene3D" id="2.60.40.1510">
    <property type="entry name" value="ntegrin, alpha v. Chain A, domain 3"/>
    <property type="match status" value="1"/>
</dbReference>
<dbReference type="GO" id="GO:0033627">
    <property type="term" value="P:cell adhesion mediated by integrin"/>
    <property type="evidence" value="ECO:0007669"/>
    <property type="project" value="TreeGrafter"/>
</dbReference>
<evidence type="ECO:0000256" key="12">
    <source>
        <dbReference type="ARBA" id="ARBA00023157"/>
    </source>
</evidence>
<evidence type="ECO:0000256" key="2">
    <source>
        <dbReference type="ARBA" id="ARBA00008054"/>
    </source>
</evidence>
<dbReference type="CDD" id="cd01469">
    <property type="entry name" value="vWA_integrins_alpha_subunit"/>
    <property type="match status" value="1"/>
</dbReference>
<sequence length="1123" mass="124236">MPRLFIVLLSSSGLAPLAAFNVDVVRTWVTPEGGAPYVLSSLLHQDSRTKQTWLLVTSPRTSQTAKPLHQCSLIQDELHCQPVEHVPIPKGRYQGVTAVRNHHGVLVCVQVPTRQPHSLSSELTGNCSLLTPDLRPWAQVYFSNLEKFLDPDAPVDAGACHRDKKGSTENTVRRRRDLAVAEEEEEEEAAGTEIAIVLDGSGSIDPPDFQKAKDFIYDMMENFYKKCFECRFAVVQYGEVIQTELDLLDSQDIRASLDRVKNISQVGKITKTASAMQHVLDNIFTPNQGSRAKASKVMVVLTDGEIFQDPLNLTTVINSPKMRGVERFAIGVGEAFNKSKAYHELKLIASDPDEDHAFKVTNYMALDGLLSKLQESIIRMEGTIGDALHYQLAQVGFSAQILDKGQVLLGTVGAFDWSGGALLYDTHSCNGSFLNQTAVDTKSAQYGYLGYSVAVLHKARGLSFVAGAPRHKQRGAVFELQKVGRETNNFMPVLEGEQLGSYFGSELCPVDVDMDGITDLLLVAAPFYHIQGEEGRVYMYRVNKQDGSFSLARMLSGHPRLTYARFGFAMATVGDISQDELTDVAIGAPLEDFEGDNGAGFGSVYIYNGRSTNQLADLSRIRASAVAPGLQYFGTSVAGGLDFNGDGLADITVGALGRAAVLRSRPVVHLKVSMNFTPKALPIGFSSSVNVCLCFEINSATLAAESGLGETSLNFTLDVDVMKQRKRLQHSDKRMDQSSLREWGRGPRLCESFLLIPTDGHLCQEDCFSNITVKVSYHLQSPEGRMDQPQPILDFYAEPFAIFQLPYEKNCKNKLFCVAELQLAATISQQELVVGLTKELTMNISLTNSGEDSYMTSMALNFPRNLQFKRIQKPPSPDIQCGDPKPTASVLVMKCKIGHPILKRSSANFSLVWQLEESAFPNRTANITVMVTNSNERRSLVNKTHSLPIKHAFIAVLPKPSVMYMNTSQGSSHHKEFLFNIHGENLFGAEFQLQICVPVKLQGFQFLTVTNLTKTQLSHPINRSLSCKVTSDKENVTVAAELSLNQPKQLLRDVTELQILGEISFNKSLYEGLNTENHRTKVISLAVFWACNWSSLLLKYRELNLESIRKDQLKSQSLLEEDN</sequence>
<feature type="signal peptide" evidence="16">
    <location>
        <begin position="1"/>
        <end position="19"/>
    </location>
</feature>
<keyword evidence="12" id="KW-1015">Disulfide bond</keyword>
<dbReference type="InterPro" id="IPR048285">
    <property type="entry name" value="Integrin_alpha_Ig-like_2"/>
</dbReference>
<dbReference type="SUPFAM" id="SSF53300">
    <property type="entry name" value="vWA-like"/>
    <property type="match status" value="1"/>
</dbReference>
<dbReference type="SUPFAM" id="SSF69179">
    <property type="entry name" value="Integrin domains"/>
    <property type="match status" value="2"/>
</dbReference>
<feature type="repeat" description="FG-GAP" evidence="15">
    <location>
        <begin position="619"/>
        <end position="679"/>
    </location>
</feature>
<dbReference type="GO" id="GO:0008305">
    <property type="term" value="C:integrin complex"/>
    <property type="evidence" value="ECO:0007669"/>
    <property type="project" value="InterPro"/>
</dbReference>
<dbReference type="EMBL" id="LWLT01000022">
    <property type="status" value="NOT_ANNOTATED_CDS"/>
    <property type="molecule type" value="Genomic_DNA"/>
</dbReference>
<evidence type="ECO:0000256" key="13">
    <source>
        <dbReference type="ARBA" id="ARBA00023170"/>
    </source>
</evidence>
<dbReference type="PANTHER" id="PTHR23220:SF79">
    <property type="entry name" value="INTEGRIN ALPHA-E"/>
    <property type="match status" value="1"/>
</dbReference>
<dbReference type="GO" id="GO:0009897">
    <property type="term" value="C:external side of plasma membrane"/>
    <property type="evidence" value="ECO:0007669"/>
    <property type="project" value="Ensembl"/>
</dbReference>
<keyword evidence="7" id="KW-0106">Calcium</keyword>
<evidence type="ECO:0000256" key="16">
    <source>
        <dbReference type="RuleBase" id="RU003762"/>
    </source>
</evidence>
<evidence type="ECO:0000256" key="7">
    <source>
        <dbReference type="ARBA" id="ARBA00022837"/>
    </source>
</evidence>
<dbReference type="AlphaFoldDB" id="A0A452FW87"/>
<evidence type="ECO:0000256" key="8">
    <source>
        <dbReference type="ARBA" id="ARBA00022889"/>
    </source>
</evidence>
<evidence type="ECO:0000256" key="10">
    <source>
        <dbReference type="ARBA" id="ARBA00023037"/>
    </source>
</evidence>
<dbReference type="SUPFAM" id="SSF69318">
    <property type="entry name" value="Integrin alpha N-terminal domain"/>
    <property type="match status" value="1"/>
</dbReference>
<evidence type="ECO:0000256" key="3">
    <source>
        <dbReference type="ARBA" id="ARBA00022692"/>
    </source>
</evidence>
<keyword evidence="9" id="KW-1133">Transmembrane helix</keyword>
<accession>A0A452FW87</accession>
<dbReference type="Pfam" id="PF00092">
    <property type="entry name" value="VWA"/>
    <property type="match status" value="1"/>
</dbReference>
<dbReference type="PANTHER" id="PTHR23220">
    <property type="entry name" value="INTEGRIN ALPHA"/>
    <property type="match status" value="1"/>
</dbReference>
<keyword evidence="5 16" id="KW-0732">Signal</keyword>
<keyword evidence="6" id="KW-0677">Repeat</keyword>
<feature type="repeat" description="FG-GAP" evidence="15">
    <location>
        <begin position="552"/>
        <end position="616"/>
    </location>
</feature>
<dbReference type="SMART" id="SM00191">
    <property type="entry name" value="Int_alpha"/>
    <property type="match status" value="4"/>
</dbReference>
<gene>
    <name evidence="18" type="primary">ITGAE</name>
</gene>
<feature type="domain" description="VWFA" evidence="17">
    <location>
        <begin position="193"/>
        <end position="373"/>
    </location>
</feature>
<evidence type="ECO:0000256" key="4">
    <source>
        <dbReference type="ARBA" id="ARBA00022723"/>
    </source>
</evidence>
<dbReference type="InterPro" id="IPR028994">
    <property type="entry name" value="Integrin_alpha_N"/>
</dbReference>
<dbReference type="Proteomes" id="UP000291000">
    <property type="component" value="Chromosome 19"/>
</dbReference>
<dbReference type="InterPro" id="IPR036465">
    <property type="entry name" value="vWFA_dom_sf"/>
</dbReference>
<comment type="subcellular location">
    <subcellularLocation>
        <location evidence="1 16">Membrane</location>
        <topology evidence="1 16">Single-pass type I membrane protein</topology>
    </subcellularLocation>
</comment>
<dbReference type="InterPro" id="IPR000413">
    <property type="entry name" value="Integrin_alpha"/>
</dbReference>
<evidence type="ECO:0000256" key="1">
    <source>
        <dbReference type="ARBA" id="ARBA00004479"/>
    </source>
</evidence>
<evidence type="ECO:0000256" key="15">
    <source>
        <dbReference type="PROSITE-ProRule" id="PRU00803"/>
    </source>
</evidence>
<dbReference type="GO" id="GO:0098609">
    <property type="term" value="P:cell-cell adhesion"/>
    <property type="evidence" value="ECO:0007669"/>
    <property type="project" value="TreeGrafter"/>
</dbReference>
<keyword evidence="3" id="KW-0812">Transmembrane</keyword>
<dbReference type="GO" id="GO:0007160">
    <property type="term" value="P:cell-matrix adhesion"/>
    <property type="evidence" value="ECO:0007669"/>
    <property type="project" value="TreeGrafter"/>
</dbReference>
<name>A0A452FW87_CAPHI</name>
<evidence type="ECO:0000256" key="11">
    <source>
        <dbReference type="ARBA" id="ARBA00023136"/>
    </source>
</evidence>
<evidence type="ECO:0000256" key="14">
    <source>
        <dbReference type="ARBA" id="ARBA00023180"/>
    </source>
</evidence>
<dbReference type="STRING" id="9925.ENSCHIP00000028480"/>
<keyword evidence="11" id="KW-0472">Membrane</keyword>
<dbReference type="InterPro" id="IPR013517">
    <property type="entry name" value="FG-GAP"/>
</dbReference>
<dbReference type="GO" id="GO:0046872">
    <property type="term" value="F:metal ion binding"/>
    <property type="evidence" value="ECO:0007669"/>
    <property type="project" value="UniProtKB-KW"/>
</dbReference>
<reference evidence="18 19" key="1">
    <citation type="submission" date="2016-04" db="EMBL/GenBank/DDBJ databases">
        <title>Polished mammalian reference genomes with single-molecule sequencing and chromosome conformation capture applied to the Capra hircus genome.</title>
        <authorList>
            <person name="Bickhart D.M."/>
            <person name="Koren S."/>
            <person name="Rosen B."/>
            <person name="Hastie A."/>
            <person name="Liachko I."/>
            <person name="Sullivan S.T."/>
            <person name="Burton J."/>
            <person name="Sayre B.L."/>
            <person name="Huson H.J."/>
            <person name="Lee J."/>
            <person name="Lam E."/>
            <person name="Kelley C.M."/>
            <person name="Hutchison J.L."/>
            <person name="Zhou Y."/>
            <person name="Sun J."/>
            <person name="Crisa A."/>
            <person name="Schwartz J.C."/>
            <person name="Hammond J.A."/>
            <person name="Schroeder S.G."/>
            <person name="Liu G.E."/>
            <person name="Dunham M."/>
            <person name="Shendure J."/>
            <person name="Sonstegard T.S."/>
            <person name="Phillippy A.M."/>
            <person name="Van Tassell C.P."/>
            <person name="Smith T.P."/>
        </authorList>
    </citation>
    <scope>NUCLEOTIDE SEQUENCE [LARGE SCALE GENOMIC DNA]</scope>
</reference>
<dbReference type="PROSITE" id="PS51470">
    <property type="entry name" value="FG_GAP"/>
    <property type="match status" value="3"/>
</dbReference>
<dbReference type="PROSITE" id="PS50234">
    <property type="entry name" value="VWFA"/>
    <property type="match status" value="1"/>
</dbReference>
<dbReference type="InterPro" id="IPR002035">
    <property type="entry name" value="VWF_A"/>
</dbReference>
<dbReference type="Ensembl" id="ENSCHIT00000036350.1">
    <property type="protein sequence ID" value="ENSCHIP00000028480.1"/>
    <property type="gene ID" value="ENSCHIG00000023909.1"/>
</dbReference>
<reference evidence="18" key="3">
    <citation type="submission" date="2025-09" db="UniProtKB">
        <authorList>
            <consortium name="Ensembl"/>
        </authorList>
    </citation>
    <scope>IDENTIFICATION</scope>
</reference>
<reference evidence="18" key="2">
    <citation type="submission" date="2025-08" db="UniProtKB">
        <authorList>
            <consortium name="Ensembl"/>
        </authorList>
    </citation>
    <scope>IDENTIFICATION</scope>
</reference>
<dbReference type="SMART" id="SM00327">
    <property type="entry name" value="VWA"/>
    <property type="match status" value="1"/>
</dbReference>
<organism evidence="18 19">
    <name type="scientific">Capra hircus</name>
    <name type="common">Goat</name>
    <dbReference type="NCBI Taxonomy" id="9925"/>
    <lineage>
        <taxon>Eukaryota</taxon>
        <taxon>Metazoa</taxon>
        <taxon>Chordata</taxon>
        <taxon>Craniata</taxon>
        <taxon>Vertebrata</taxon>
        <taxon>Euteleostomi</taxon>
        <taxon>Mammalia</taxon>
        <taxon>Eutheria</taxon>
        <taxon>Laurasiatheria</taxon>
        <taxon>Artiodactyla</taxon>
        <taxon>Ruminantia</taxon>
        <taxon>Pecora</taxon>
        <taxon>Bovidae</taxon>
        <taxon>Caprinae</taxon>
        <taxon>Capra</taxon>
    </lineage>
</organism>
<protein>
    <submittedName>
        <fullName evidence="18">Integrin subunit alpha E</fullName>
    </submittedName>
</protein>
<proteinExistence type="inferred from homology"/>
<dbReference type="Gene3D" id="2.130.10.130">
    <property type="entry name" value="Integrin alpha, N-terminal"/>
    <property type="match status" value="1"/>
</dbReference>
<dbReference type="Gene3D" id="2.60.40.1460">
    <property type="entry name" value="Integrin domains. Chain A, domain 2"/>
    <property type="match status" value="1"/>
</dbReference>
<dbReference type="PRINTS" id="PR01185">
    <property type="entry name" value="INTEGRINA"/>
</dbReference>
<dbReference type="PRINTS" id="PR00453">
    <property type="entry name" value="VWFADOMAIN"/>
</dbReference>
<dbReference type="Pfam" id="PF20805">
    <property type="entry name" value="Integrin_A_Ig_2"/>
    <property type="match status" value="1"/>
</dbReference>
<dbReference type="InterPro" id="IPR032695">
    <property type="entry name" value="Integrin_dom_sf"/>
</dbReference>